<dbReference type="Proteomes" id="UP001424741">
    <property type="component" value="Unassembled WGS sequence"/>
</dbReference>
<keyword evidence="1" id="KW-0732">Signal</keyword>
<gene>
    <name evidence="2" type="ORF">Rhal01_01085</name>
</gene>
<organism evidence="2 3">
    <name type="scientific">Rubritalea halochordaticola</name>
    <dbReference type="NCBI Taxonomy" id="714537"/>
    <lineage>
        <taxon>Bacteria</taxon>
        <taxon>Pseudomonadati</taxon>
        <taxon>Verrucomicrobiota</taxon>
        <taxon>Verrucomicrobiia</taxon>
        <taxon>Verrucomicrobiales</taxon>
        <taxon>Rubritaleaceae</taxon>
        <taxon>Rubritalea</taxon>
    </lineage>
</organism>
<feature type="chain" id="PRO_5045865197" description="DUF481 domain-containing protein" evidence="1">
    <location>
        <begin position="22"/>
        <end position="256"/>
    </location>
</feature>
<keyword evidence="3" id="KW-1185">Reference proteome</keyword>
<reference evidence="2 3" key="1">
    <citation type="submission" date="2024-02" db="EMBL/GenBank/DDBJ databases">
        <title>Rubritalea halochordaticola NBRC 107102.</title>
        <authorList>
            <person name="Ichikawa N."/>
            <person name="Katano-Makiyama Y."/>
            <person name="Hidaka K."/>
        </authorList>
    </citation>
    <scope>NUCLEOTIDE SEQUENCE [LARGE SCALE GENOMIC DNA]</scope>
    <source>
        <strain evidence="2 3">NBRC 107102</strain>
    </source>
</reference>
<comment type="caution">
    <text evidence="2">The sequence shown here is derived from an EMBL/GenBank/DDBJ whole genome shotgun (WGS) entry which is preliminary data.</text>
</comment>
<proteinExistence type="predicted"/>
<evidence type="ECO:0000313" key="3">
    <source>
        <dbReference type="Proteomes" id="UP001424741"/>
    </source>
</evidence>
<evidence type="ECO:0000256" key="1">
    <source>
        <dbReference type="SAM" id="SignalP"/>
    </source>
</evidence>
<feature type="signal peptide" evidence="1">
    <location>
        <begin position="1"/>
        <end position="21"/>
    </location>
</feature>
<dbReference type="RefSeq" id="WP_346187787.1">
    <property type="nucleotide sequence ID" value="NZ_BAABRL010000002.1"/>
</dbReference>
<evidence type="ECO:0008006" key="4">
    <source>
        <dbReference type="Google" id="ProtNLM"/>
    </source>
</evidence>
<name>A0ABP9UYZ6_9BACT</name>
<accession>A0ABP9UYZ6</accession>
<protein>
    <recommendedName>
        <fullName evidence="4">DUF481 domain-containing protein</fullName>
    </recommendedName>
</protein>
<evidence type="ECO:0000313" key="2">
    <source>
        <dbReference type="EMBL" id="GAA5494919.1"/>
    </source>
</evidence>
<sequence>MNKITTLSLFGGVVLAGTAMAGEVVQPAPVESKFESLVSVGYHDNYVDRGFQIGDDTISADVATSFACPYTGMEISAGITYLSQHDFLDTGLNVDELRYQIAGAYDLGFATGHVGYIHYHYNDPFGFDVNDDQEVYFGLSKNLYGYDTSLTYFWGIHGPFRGNNEGYLEGRVNKSFDVLGHSINADVTAGYLIEEGELSHVTAKLTYDYKLTETATLSPYVAYAVELDDLDQTFGAFQPIPQENTFFAGASLTVTF</sequence>
<dbReference type="EMBL" id="BAABRL010000002">
    <property type="protein sequence ID" value="GAA5494919.1"/>
    <property type="molecule type" value="Genomic_DNA"/>
</dbReference>